<proteinExistence type="predicted"/>
<evidence type="ECO:0000313" key="3">
    <source>
        <dbReference type="EMBL" id="MBB4000640.1"/>
    </source>
</evidence>
<reference evidence="3 4" key="1">
    <citation type="submission" date="2020-08" db="EMBL/GenBank/DDBJ databases">
        <title>Genomic Encyclopedia of Type Strains, Phase IV (KMG-IV): sequencing the most valuable type-strain genomes for metagenomic binning, comparative biology and taxonomic classification.</title>
        <authorList>
            <person name="Goeker M."/>
        </authorList>
    </citation>
    <scope>NUCLEOTIDE SEQUENCE [LARGE SCALE GENOMIC DNA]</scope>
    <source>
        <strain evidence="3 4">DSM 102238</strain>
    </source>
</reference>
<dbReference type="EMBL" id="JACIEK010000025">
    <property type="protein sequence ID" value="MBB4000640.1"/>
    <property type="molecule type" value="Genomic_DNA"/>
</dbReference>
<keyword evidence="4" id="KW-1185">Reference proteome</keyword>
<dbReference type="InterPro" id="IPR008928">
    <property type="entry name" value="6-hairpin_glycosidase_sf"/>
</dbReference>
<dbReference type="InterPro" id="IPR049053">
    <property type="entry name" value="AFCA-like_C"/>
</dbReference>
<dbReference type="InterPro" id="IPR012341">
    <property type="entry name" value="6hp_glycosidase-like_sf"/>
</dbReference>
<dbReference type="InterPro" id="IPR054363">
    <property type="entry name" value="GH95_cat"/>
</dbReference>
<dbReference type="GO" id="GO:0004560">
    <property type="term" value="F:alpha-L-fucosidase activity"/>
    <property type="evidence" value="ECO:0007669"/>
    <property type="project" value="TreeGrafter"/>
</dbReference>
<dbReference type="Pfam" id="PF21307">
    <property type="entry name" value="Glyco_hydro_95_C"/>
    <property type="match status" value="1"/>
</dbReference>
<dbReference type="Proteomes" id="UP000542776">
    <property type="component" value="Unassembled WGS sequence"/>
</dbReference>
<dbReference type="AlphaFoldDB" id="A0A7W6H8M3"/>
<dbReference type="Pfam" id="PF22124">
    <property type="entry name" value="Glyco_hydro_95_cat"/>
    <property type="match status" value="1"/>
</dbReference>
<evidence type="ECO:0008006" key="5">
    <source>
        <dbReference type="Google" id="ProtNLM"/>
    </source>
</evidence>
<accession>A0A7W6H8M3</accession>
<dbReference type="Gene3D" id="1.50.10.10">
    <property type="match status" value="1"/>
</dbReference>
<evidence type="ECO:0000259" key="2">
    <source>
        <dbReference type="Pfam" id="PF22124"/>
    </source>
</evidence>
<organism evidence="3 4">
    <name type="scientific">Aureimonas pseudogalii</name>
    <dbReference type="NCBI Taxonomy" id="1744844"/>
    <lineage>
        <taxon>Bacteria</taxon>
        <taxon>Pseudomonadati</taxon>
        <taxon>Pseudomonadota</taxon>
        <taxon>Alphaproteobacteria</taxon>
        <taxon>Hyphomicrobiales</taxon>
        <taxon>Aurantimonadaceae</taxon>
        <taxon>Aureimonas</taxon>
    </lineage>
</organism>
<comment type="caution">
    <text evidence="3">The sequence shown here is derived from an EMBL/GenBank/DDBJ whole genome shotgun (WGS) entry which is preliminary data.</text>
</comment>
<dbReference type="PANTHER" id="PTHR31084">
    <property type="entry name" value="ALPHA-L-FUCOSIDASE 2"/>
    <property type="match status" value="1"/>
</dbReference>
<evidence type="ECO:0000259" key="1">
    <source>
        <dbReference type="Pfam" id="PF21307"/>
    </source>
</evidence>
<protein>
    <recommendedName>
        <fullName evidence="5">Glycoside hydrolase family 95 protein</fullName>
    </recommendedName>
</protein>
<name>A0A7W6H8M3_9HYPH</name>
<sequence>MKRSYADLKRDHLVDYQRIFGSMTLDLGHTPAEAQPTDRRVAVGETSDDPALFALYVQFGRYLLIASSRKGGQPANLQGIWNEGTNPPWGSKFMININTEMNYWHADASGLSVCVEPLLRMVEDLTITGAKTARTMYAAKGWVAHHNTDIWRGSAPLDGPEYGLWPTGGAWLLTTLWLHWDYTRDPQVFTRLYEVSKSSCEFFLDVLVEDTKGRGLVTSPSLSPENWHPFGSSLCAGPAMDRQILRDLFDATVKAGRALNRDEDLLKRIEAARLRLPADRIGSGGQLQEWMEDWDQQAPEQDHRHVSHLYAVYPSSQINVRDTPELIKAAKVSLNRRGDLSTGWATAWRACLWARMGEGERSYRVLKGLIGAQRTYPNMFDAHPPFQIDGNFGGTAAIIETMVQSWGDEIHILAALPKAWPSGEIRGVHVRGGHVVDLTWSGARPTSLKIVGQPSSTVAVRSNGQRFEAKLDAAGQYTRRW</sequence>
<feature type="domain" description="Glycosyl hydrolase family 95 catalytic" evidence="2">
    <location>
        <begin position="4"/>
        <end position="401"/>
    </location>
</feature>
<dbReference type="RefSeq" id="WP_183202589.1">
    <property type="nucleotide sequence ID" value="NZ_JACIEK010000025.1"/>
</dbReference>
<dbReference type="PANTHER" id="PTHR31084:SF0">
    <property type="entry name" value="ALPHA-L-FUCOSIDASE 2"/>
    <property type="match status" value="1"/>
</dbReference>
<gene>
    <name evidence="3" type="ORF">GGR04_004520</name>
</gene>
<dbReference type="GO" id="GO:0005975">
    <property type="term" value="P:carbohydrate metabolic process"/>
    <property type="evidence" value="ECO:0007669"/>
    <property type="project" value="InterPro"/>
</dbReference>
<evidence type="ECO:0000313" key="4">
    <source>
        <dbReference type="Proteomes" id="UP000542776"/>
    </source>
</evidence>
<feature type="domain" description="Alpha fucosidase A-like C-terminal" evidence="1">
    <location>
        <begin position="404"/>
        <end position="464"/>
    </location>
</feature>
<dbReference type="SUPFAM" id="SSF48208">
    <property type="entry name" value="Six-hairpin glycosidases"/>
    <property type="match status" value="1"/>
</dbReference>